<feature type="binding site" evidence="2">
    <location>
        <position position="215"/>
    </location>
    <ligand>
        <name>Mg(2+)</name>
        <dbReference type="ChEBI" id="CHEBI:18420"/>
        <label>5</label>
    </ligand>
</feature>
<comment type="miscellaneous">
    <text evidence="2">Reaction mechanism of ThiL seems to utilize a direct, inline transfer of the gamma-phosphate of ATP to TMP rather than a phosphorylated enzyme intermediate.</text>
</comment>
<dbReference type="InterPro" id="IPR036921">
    <property type="entry name" value="PurM-like_N_sf"/>
</dbReference>
<dbReference type="NCBIfam" id="TIGR01379">
    <property type="entry name" value="thiL"/>
    <property type="match status" value="1"/>
</dbReference>
<dbReference type="InterPro" id="IPR016188">
    <property type="entry name" value="PurM-like_N"/>
</dbReference>
<feature type="binding site" evidence="2">
    <location>
        <position position="71"/>
    </location>
    <ligand>
        <name>Mg(2+)</name>
        <dbReference type="ChEBI" id="CHEBI:18420"/>
        <label>4</label>
    </ligand>
</feature>
<comment type="similarity">
    <text evidence="2">Belongs to the thiamine-monophosphate kinase family.</text>
</comment>
<dbReference type="CDD" id="cd02194">
    <property type="entry name" value="ThiL"/>
    <property type="match status" value="1"/>
</dbReference>
<keyword evidence="2" id="KW-0547">Nucleotide-binding</keyword>
<comment type="caution">
    <text evidence="4">The sequence shown here is derived from an EMBL/GenBank/DDBJ whole genome shotgun (WGS) entry which is preliminary data.</text>
</comment>
<proteinExistence type="inferred from homology"/>
<evidence type="ECO:0000256" key="2">
    <source>
        <dbReference type="HAMAP-Rule" id="MF_02128"/>
    </source>
</evidence>
<comment type="pathway">
    <text evidence="2">Cofactor biosynthesis; thiamine diphosphate biosynthesis; thiamine diphosphate from thiamine phosphate: step 1/1.</text>
</comment>
<keyword evidence="2" id="KW-0067">ATP-binding</keyword>
<feature type="binding site" evidence="2">
    <location>
        <position position="214"/>
    </location>
    <ligand>
        <name>ATP</name>
        <dbReference type="ChEBI" id="CHEBI:30616"/>
    </ligand>
</feature>
<keyword evidence="2" id="KW-0460">Magnesium</keyword>
<feature type="binding site" evidence="2">
    <location>
        <position position="212"/>
    </location>
    <ligand>
        <name>Mg(2+)</name>
        <dbReference type="ChEBI" id="CHEBI:18420"/>
        <label>3</label>
    </ligand>
</feature>
<reference evidence="4 5" key="1">
    <citation type="journal article" date="2018" name="Microbiome">
        <title>Fine metagenomic profile of the Mediterranean stratified and mixed water columns revealed by assembly and recruitment.</title>
        <authorList>
            <person name="Haro-Moreno J.M."/>
            <person name="Lopez-Perez M."/>
            <person name="De La Torre J.R."/>
            <person name="Picazo A."/>
            <person name="Camacho A."/>
            <person name="Rodriguez-Valera F."/>
        </authorList>
    </citation>
    <scope>NUCLEOTIDE SEQUENCE [LARGE SCALE GENOMIC DNA]</scope>
    <source>
        <strain evidence="4">MED-G57</strain>
    </source>
</reference>
<feature type="binding site" evidence="2">
    <location>
        <position position="263"/>
    </location>
    <ligand>
        <name>substrate</name>
    </ligand>
</feature>
<keyword evidence="2" id="KW-0479">Metal-binding</keyword>
<comment type="function">
    <text evidence="2">Catalyzes the ATP-dependent phosphorylation of thiamine-monophosphate (TMP) to form thiamine-pyrophosphate (TPP), the active form of vitamin B1.</text>
</comment>
<dbReference type="GO" id="GO:0009030">
    <property type="term" value="F:thiamine-phosphate kinase activity"/>
    <property type="evidence" value="ECO:0007669"/>
    <property type="project" value="UniProtKB-UniRule"/>
</dbReference>
<feature type="binding site" evidence="2">
    <location>
        <position position="71"/>
    </location>
    <ligand>
        <name>Mg(2+)</name>
        <dbReference type="ChEBI" id="CHEBI:18420"/>
        <label>3</label>
    </ligand>
</feature>
<feature type="binding site" evidence="2">
    <location>
        <begin position="118"/>
        <end position="119"/>
    </location>
    <ligand>
        <name>ATP</name>
        <dbReference type="ChEBI" id="CHEBI:30616"/>
    </ligand>
</feature>
<comment type="catalytic activity">
    <reaction evidence="2">
        <text>thiamine phosphate + ATP = thiamine diphosphate + ADP</text>
        <dbReference type="Rhea" id="RHEA:15913"/>
        <dbReference type="ChEBI" id="CHEBI:30616"/>
        <dbReference type="ChEBI" id="CHEBI:37575"/>
        <dbReference type="ChEBI" id="CHEBI:58937"/>
        <dbReference type="ChEBI" id="CHEBI:456216"/>
        <dbReference type="EC" id="2.7.4.16"/>
    </reaction>
</comment>
<sequence>MDEKKIIKKYFRPLTNKVDSLNLLDDVSQINLRDKSKIITNQDSLVSGTHFFAADDPRLIAKKALRVNVSDIISKGVIPYGYFLSLSIDKTVNENWIKSFCDGLSQDQKKYNIKLLGGDTVSSQNGIFITINMISLSNQPIIKRSTANIDDSIYVSGYIGDSAVGLNLIQNNSIEENLSESDKSYLLDGYYLPDPKFKIVELLRTYASSSMDTTDGLFHDLKTLSQTSGLHFHINKKNIPHSNAVKKFLKYTDNYDLTYFGGDDYQTIFTASKRDHLDIMNHAKKIEVNITQIGFVGDKSSKPILFDENNMRISNNLNTFEHFK</sequence>
<dbReference type="Pfam" id="PF00586">
    <property type="entry name" value="AIRS"/>
    <property type="match status" value="1"/>
</dbReference>
<name>A0A368DMN3_9PROT</name>
<feature type="binding site" evidence="2">
    <location>
        <position position="43"/>
    </location>
    <ligand>
        <name>Mg(2+)</name>
        <dbReference type="ChEBI" id="CHEBI:18420"/>
        <label>2</label>
    </ligand>
</feature>
<keyword evidence="1 2" id="KW-0784">Thiamine biosynthesis</keyword>
<feature type="binding site" evidence="2">
    <location>
        <position position="144"/>
    </location>
    <ligand>
        <name>ATP</name>
        <dbReference type="ChEBI" id="CHEBI:30616"/>
    </ligand>
</feature>
<feature type="binding site" evidence="2">
    <location>
        <position position="50"/>
    </location>
    <ligand>
        <name>substrate</name>
    </ligand>
</feature>
<organism evidence="4 5">
    <name type="scientific">PS1 clade bacterium</name>
    <dbReference type="NCBI Taxonomy" id="2175152"/>
    <lineage>
        <taxon>Bacteria</taxon>
        <taxon>Pseudomonadati</taxon>
        <taxon>Pseudomonadota</taxon>
        <taxon>Alphaproteobacteria</taxon>
        <taxon>PS1 clade</taxon>
    </lineage>
</organism>
<dbReference type="EC" id="2.7.4.16" evidence="2"/>
<dbReference type="PIRSF" id="PIRSF005303">
    <property type="entry name" value="Thiam_monoph_kin"/>
    <property type="match status" value="1"/>
</dbReference>
<feature type="binding site" evidence="2">
    <location>
        <position position="43"/>
    </location>
    <ligand>
        <name>Mg(2+)</name>
        <dbReference type="ChEBI" id="CHEBI:18420"/>
        <label>1</label>
    </ligand>
</feature>
<comment type="caution">
    <text evidence="2">Lacks conserved residue(s) required for the propagation of feature annotation.</text>
</comment>
<dbReference type="UniPathway" id="UPA00060">
    <property type="reaction ID" value="UER00142"/>
</dbReference>
<keyword evidence="2 4" id="KW-0808">Transferase</keyword>
<dbReference type="GO" id="GO:0009228">
    <property type="term" value="P:thiamine biosynthetic process"/>
    <property type="evidence" value="ECO:0007669"/>
    <property type="project" value="UniProtKB-KW"/>
</dbReference>
<dbReference type="Gene3D" id="3.90.650.10">
    <property type="entry name" value="PurM-like C-terminal domain"/>
    <property type="match status" value="1"/>
</dbReference>
<dbReference type="SUPFAM" id="SSF56042">
    <property type="entry name" value="PurM C-terminal domain-like"/>
    <property type="match status" value="1"/>
</dbReference>
<dbReference type="GO" id="GO:0009229">
    <property type="term" value="P:thiamine diphosphate biosynthetic process"/>
    <property type="evidence" value="ECO:0007669"/>
    <property type="project" value="UniProtKB-UniRule"/>
</dbReference>
<feature type="binding site" evidence="2">
    <location>
        <position position="26"/>
    </location>
    <ligand>
        <name>Mg(2+)</name>
        <dbReference type="ChEBI" id="CHEBI:18420"/>
        <label>4</label>
    </ligand>
</feature>
<dbReference type="InterPro" id="IPR036676">
    <property type="entry name" value="PurM-like_C_sf"/>
</dbReference>
<feature type="binding site" evidence="2">
    <location>
        <position position="119"/>
    </location>
    <ligand>
        <name>Mg(2+)</name>
        <dbReference type="ChEBI" id="CHEBI:18420"/>
        <label>1</label>
    </ligand>
</feature>
<dbReference type="GO" id="GO:0000287">
    <property type="term" value="F:magnesium ion binding"/>
    <property type="evidence" value="ECO:0007669"/>
    <property type="project" value="UniProtKB-UniRule"/>
</dbReference>
<evidence type="ECO:0000259" key="3">
    <source>
        <dbReference type="Pfam" id="PF00586"/>
    </source>
</evidence>
<dbReference type="HAMAP" id="MF_02128">
    <property type="entry name" value="TMP_kinase"/>
    <property type="match status" value="1"/>
</dbReference>
<evidence type="ECO:0000313" key="5">
    <source>
        <dbReference type="Proteomes" id="UP000253570"/>
    </source>
</evidence>
<dbReference type="AlphaFoldDB" id="A0A368DMN3"/>
<keyword evidence="2 4" id="KW-0418">Kinase</keyword>
<dbReference type="InterPro" id="IPR006283">
    <property type="entry name" value="ThiL-like"/>
</dbReference>
<gene>
    <name evidence="2 4" type="primary">thiL</name>
    <name evidence="4" type="ORF">DBW71_04620</name>
</gene>
<dbReference type="Proteomes" id="UP000253570">
    <property type="component" value="Unassembled WGS sequence"/>
</dbReference>
<dbReference type="GO" id="GO:0005524">
    <property type="term" value="F:ATP binding"/>
    <property type="evidence" value="ECO:0007669"/>
    <property type="project" value="UniProtKB-UniRule"/>
</dbReference>
<feature type="binding site" evidence="2">
    <location>
        <position position="26"/>
    </location>
    <ligand>
        <name>Mg(2+)</name>
        <dbReference type="ChEBI" id="CHEBI:18420"/>
        <label>3</label>
    </ligand>
</feature>
<feature type="domain" description="PurM-like N-terminal" evidence="3">
    <location>
        <begin position="25"/>
        <end position="133"/>
    </location>
</feature>
<protein>
    <recommendedName>
        <fullName evidence="2">Thiamine-monophosphate kinase</fullName>
        <shortName evidence="2">TMP kinase</shortName>
        <shortName evidence="2">Thiamine-phosphate kinase</shortName>
        <ecNumber evidence="2">2.7.4.16</ecNumber>
    </recommendedName>
</protein>
<dbReference type="Gene3D" id="3.30.1330.10">
    <property type="entry name" value="PurM-like, N-terminal domain"/>
    <property type="match status" value="1"/>
</dbReference>
<evidence type="ECO:0000256" key="1">
    <source>
        <dbReference type="ARBA" id="ARBA00022977"/>
    </source>
</evidence>
<dbReference type="EMBL" id="QOQD01000010">
    <property type="protein sequence ID" value="RCL73087.1"/>
    <property type="molecule type" value="Genomic_DNA"/>
</dbReference>
<accession>A0A368DMN3</accession>
<dbReference type="PANTHER" id="PTHR30270">
    <property type="entry name" value="THIAMINE-MONOPHOSPHATE KINASE"/>
    <property type="match status" value="1"/>
</dbReference>
<feature type="binding site" evidence="2">
    <location>
        <position position="71"/>
    </location>
    <ligand>
        <name>Mg(2+)</name>
        <dbReference type="ChEBI" id="CHEBI:18420"/>
        <label>2</label>
    </ligand>
</feature>
<feature type="binding site" evidence="2">
    <location>
        <position position="320"/>
    </location>
    <ligand>
        <name>substrate</name>
    </ligand>
</feature>
<dbReference type="PANTHER" id="PTHR30270:SF0">
    <property type="entry name" value="THIAMINE-MONOPHOSPHATE KINASE"/>
    <property type="match status" value="1"/>
</dbReference>
<dbReference type="SUPFAM" id="SSF55326">
    <property type="entry name" value="PurM N-terminal domain-like"/>
    <property type="match status" value="1"/>
</dbReference>
<evidence type="ECO:0000313" key="4">
    <source>
        <dbReference type="EMBL" id="RCL73087.1"/>
    </source>
</evidence>